<protein>
    <recommendedName>
        <fullName evidence="8">ABC transporter domain-containing protein</fullName>
    </recommendedName>
</protein>
<feature type="domain" description="ABC transporter" evidence="8">
    <location>
        <begin position="455"/>
        <end position="687"/>
    </location>
</feature>
<dbReference type="SUPFAM" id="SSF52540">
    <property type="entry name" value="P-loop containing nucleoside triphosphate hydrolases"/>
    <property type="match status" value="2"/>
</dbReference>
<evidence type="ECO:0000313" key="10">
    <source>
        <dbReference type="Proteomes" id="UP000030752"/>
    </source>
</evidence>
<keyword evidence="5" id="KW-0067">ATP-binding</keyword>
<feature type="transmembrane region" description="Helical" evidence="7">
    <location>
        <begin position="1140"/>
        <end position="1159"/>
    </location>
</feature>
<feature type="region of interest" description="Disordered" evidence="6">
    <location>
        <begin position="763"/>
        <end position="782"/>
    </location>
</feature>
<dbReference type="Proteomes" id="UP000030752">
    <property type="component" value="Unassembled WGS sequence"/>
</dbReference>
<keyword evidence="7" id="KW-0472">Membrane</keyword>
<dbReference type="GO" id="GO:0016020">
    <property type="term" value="C:membrane"/>
    <property type="evidence" value="ECO:0007669"/>
    <property type="project" value="UniProtKB-SubCell"/>
</dbReference>
<gene>
    <name evidence="9" type="ORF">HMPREF1541_03691</name>
</gene>
<feature type="transmembrane region" description="Helical" evidence="7">
    <location>
        <begin position="989"/>
        <end position="1010"/>
    </location>
</feature>
<dbReference type="PROSITE" id="PS00211">
    <property type="entry name" value="ABC_TRANSPORTER_1"/>
    <property type="match status" value="2"/>
</dbReference>
<evidence type="ECO:0000256" key="5">
    <source>
        <dbReference type="ARBA" id="ARBA00022840"/>
    </source>
</evidence>
<feature type="transmembrane region" description="Helical" evidence="7">
    <location>
        <begin position="365"/>
        <end position="386"/>
    </location>
</feature>
<dbReference type="GO" id="GO:0005319">
    <property type="term" value="F:lipid transporter activity"/>
    <property type="evidence" value="ECO:0007669"/>
    <property type="project" value="TreeGrafter"/>
</dbReference>
<accession>W2S1A7</accession>
<evidence type="ECO:0000256" key="1">
    <source>
        <dbReference type="ARBA" id="ARBA00004141"/>
    </source>
</evidence>
<dbReference type="InParanoid" id="W2S1A7"/>
<dbReference type="RefSeq" id="XP_008716263.1">
    <property type="nucleotide sequence ID" value="XM_008718041.1"/>
</dbReference>
<dbReference type="GeneID" id="19971030"/>
<keyword evidence="7" id="KW-0812">Transmembrane</keyword>
<feature type="transmembrane region" description="Helical" evidence="7">
    <location>
        <begin position="276"/>
        <end position="300"/>
    </location>
</feature>
<feature type="transmembrane region" description="Helical" evidence="7">
    <location>
        <begin position="339"/>
        <end position="358"/>
    </location>
</feature>
<feature type="transmembrane region" description="Helical" evidence="7">
    <location>
        <begin position="1031"/>
        <end position="1054"/>
    </location>
</feature>
<keyword evidence="3" id="KW-0677">Repeat</keyword>
<evidence type="ECO:0000259" key="8">
    <source>
        <dbReference type="PROSITE" id="PS50893"/>
    </source>
</evidence>
<feature type="transmembrane region" description="Helical" evidence="7">
    <location>
        <begin position="1179"/>
        <end position="1198"/>
    </location>
</feature>
<keyword evidence="7" id="KW-1133">Transmembrane helix</keyword>
<keyword evidence="10" id="KW-1185">Reference proteome</keyword>
<reference evidence="9 10" key="1">
    <citation type="submission" date="2013-03" db="EMBL/GenBank/DDBJ databases">
        <title>The Genome Sequence of Phialophora europaea CBS 101466.</title>
        <authorList>
            <consortium name="The Broad Institute Genomics Platform"/>
            <person name="Cuomo C."/>
            <person name="de Hoog S."/>
            <person name="Gorbushina A."/>
            <person name="Walker B."/>
            <person name="Young S.K."/>
            <person name="Zeng Q."/>
            <person name="Gargeya S."/>
            <person name="Fitzgerald M."/>
            <person name="Haas B."/>
            <person name="Abouelleil A."/>
            <person name="Allen A.W."/>
            <person name="Alvarado L."/>
            <person name="Arachchi H.M."/>
            <person name="Berlin A.M."/>
            <person name="Chapman S.B."/>
            <person name="Gainer-Dewar J."/>
            <person name="Goldberg J."/>
            <person name="Griggs A."/>
            <person name="Gujja S."/>
            <person name="Hansen M."/>
            <person name="Howarth C."/>
            <person name="Imamovic A."/>
            <person name="Ireland A."/>
            <person name="Larimer J."/>
            <person name="McCowan C."/>
            <person name="Murphy C."/>
            <person name="Pearson M."/>
            <person name="Poon T.W."/>
            <person name="Priest M."/>
            <person name="Roberts A."/>
            <person name="Saif S."/>
            <person name="Shea T."/>
            <person name="Sisk P."/>
            <person name="Sykes S."/>
            <person name="Wortman J."/>
            <person name="Nusbaum C."/>
            <person name="Birren B."/>
        </authorList>
    </citation>
    <scope>NUCLEOTIDE SEQUENCE [LARGE SCALE GENOMIC DNA]</scope>
    <source>
        <strain evidence="9 10">CBS 101466</strain>
    </source>
</reference>
<dbReference type="PANTHER" id="PTHR19229">
    <property type="entry name" value="ATP-BINDING CASSETTE TRANSPORTER SUBFAMILY A ABCA"/>
    <property type="match status" value="1"/>
</dbReference>
<dbReference type="InterPro" id="IPR017871">
    <property type="entry name" value="ABC_transporter-like_CS"/>
</dbReference>
<name>W2S1A7_CYPE1</name>
<feature type="transmembrane region" description="Helical" evidence="7">
    <location>
        <begin position="410"/>
        <end position="430"/>
    </location>
</feature>
<dbReference type="GO" id="GO:0016887">
    <property type="term" value="F:ATP hydrolysis activity"/>
    <property type="evidence" value="ECO:0007669"/>
    <property type="project" value="InterPro"/>
</dbReference>
<keyword evidence="4" id="KW-0547">Nucleotide-binding</keyword>
<feature type="transmembrane region" description="Helical" evidence="7">
    <location>
        <begin position="1066"/>
        <end position="1086"/>
    </location>
</feature>
<organism evidence="9 10">
    <name type="scientific">Cyphellophora europaea (strain CBS 101466)</name>
    <name type="common">Phialophora europaea</name>
    <dbReference type="NCBI Taxonomy" id="1220924"/>
    <lineage>
        <taxon>Eukaryota</taxon>
        <taxon>Fungi</taxon>
        <taxon>Dikarya</taxon>
        <taxon>Ascomycota</taxon>
        <taxon>Pezizomycotina</taxon>
        <taxon>Eurotiomycetes</taxon>
        <taxon>Chaetothyriomycetidae</taxon>
        <taxon>Chaetothyriales</taxon>
        <taxon>Cyphellophoraceae</taxon>
        <taxon>Cyphellophora</taxon>
    </lineage>
</organism>
<evidence type="ECO:0000256" key="3">
    <source>
        <dbReference type="ARBA" id="ARBA00022737"/>
    </source>
</evidence>
<dbReference type="PROSITE" id="PS50893">
    <property type="entry name" value="ABC_TRANSPORTER_2"/>
    <property type="match status" value="2"/>
</dbReference>
<comment type="subcellular location">
    <subcellularLocation>
        <location evidence="1">Membrane</location>
        <topology evidence="1">Multi-pass membrane protein</topology>
    </subcellularLocation>
</comment>
<dbReference type="Pfam" id="PF00005">
    <property type="entry name" value="ABC_tran"/>
    <property type="match status" value="2"/>
</dbReference>
<feature type="compositionally biased region" description="Polar residues" evidence="6">
    <location>
        <begin position="770"/>
        <end position="782"/>
    </location>
</feature>
<feature type="transmembrane region" description="Helical" evidence="7">
    <location>
        <begin position="312"/>
        <end position="333"/>
    </location>
</feature>
<dbReference type="PANTHER" id="PTHR19229:SF36">
    <property type="entry name" value="ATP-BINDING CASSETTE SUB-FAMILY A MEMBER 2"/>
    <property type="match status" value="1"/>
</dbReference>
<proteinExistence type="predicted"/>
<evidence type="ECO:0000313" key="9">
    <source>
        <dbReference type="EMBL" id="ETN41754.1"/>
    </source>
</evidence>
<keyword evidence="2" id="KW-0813">Transport</keyword>
<feature type="domain" description="ABC transporter" evidence="8">
    <location>
        <begin position="1253"/>
        <end position="1493"/>
    </location>
</feature>
<sequence length="1585" mass="174795">MGVFGQTWTLTKKNLLIVAWRQWFSTVIRAILLPIGFILLISYVRLFFLPPSIYGFGEPRPIRDPASAFAAQSGRDRVVIVDNGFAGGQIQQACDDLSQVYNDAGAEVHVVSSPSDLSTWCRSSLTGSSRCYGAVSFLHSPTEGNADNWDYTVYTDFSLGQRLHVGQDDNDAELFALPFVGAIDAAIARASGQQLPETMFEYPFTSETFQEREDEVQSLFMGALVNYLGLVLFIGVCGISYHLPGHVARERELGMSALIDTMNPQKYQWLSHAARIFSANSAFGIIYLPGYIAIAAIIGTRIFLRSDTGAQIAFHILICMSLASYSTFAASFFPKAQLSGITIVIASCLLAVIAQLAVPSTQAAVAALSIIFPPINYVMFSLYLAAWERNLVGADFNQAAPSGPGVLPGWFYFAAAAVQIVGYPTLTLLAERLLYGTASSSRTTDKNLQEGPFAVRLQHFSKTYRPSWLARITPWKRAETVHAVSDLSFTTLRGQLVAMLGKNGSGKTTTLSAITAQERFSSGLIELDGTGGLGLCPQKNVQWDELTVYEHVRIFNELKAKSRDSKTALRQAVEACDLQQKVDSKSKTLSGGQRRKLQLAMAFTGGSRVCCVDEASSGLDPVSRRKIWDILLAERGARTILFTTHALDEADALSDHIILLESGKLVLEGSAVELKQRHGGDYQIVLQSPLDTDIAAGQDIRYESRGSSHIYHISTVQSVGPFVEGLEKLGIHDYEVNGPTIEQVFLRQAEKDPEFSAILAEPDRLESEDTSTISETDPSSTKAQEVAANEGLAPLPESRAIGFVGQLAVLFCKRLRILPRNYLPYAFGLVVPIIAAILTTNFLTSFERADCSPDALAFTPRTADVPSVAIFWGLDIPAAPASRFDPQRFLSVTGPYGGFPPSALAALNTYGEWDNYIHQRFRSVAPGGVFLGNETSNNVTMSYKINDGLYFGAITKSVIDAYLMDLPIFARFSNFALPISGSTGDSLQLVIYFGLAMSIFPGLFALYPSYERIRKIRDLQYSNGVRPAPLWLAHILFDAMFVVVISTAALAVFVTGRSEDWYAAGHLWPVFFFFGLASTLFSYVVSLFASTQLGTFAFAVGYQAVSLLLYFFDTNLGRYLLLVAYSIADDLQTNLNTVQYILGLIMPAGNLMRTLLLALNQSQLLCRDQQYRKPSDIQVYGSPIIYLVLQCAALYTFLVCYDSGYFYRFRPYVLGWLRLRSRRNDEEDTVKYQPPMDVMQETERTVSSPGDALRVMHLSKSFTPGRLAVSDLTFGVRSSEVYALLGPNAGGKTTTISLIRGELKPTEGFTPQTSEIVINGHSLRTKRADALLSLGVCPQFDAIDMLSVRQHLGFYARAAGIPSREVKRTVTYIMQAVGLTQYANRMAANLSGGNKRKLSLAIAVVGNPKVLLLDEPSSGMDAVAKRVMWKALKAVKNLGRDRSMAMVITSHSMEEVAALCDRVSIMRRHMLAVGEKGDLIRRYGDRYHVHLMLRREVVGEKQAELRVRHWIEENVARAVIEREMLHGQLRFWVPRTSGKEAALGGLAHVFRLLEENKVALAIEYYSVVQTNLEDVFLNVVGREET</sequence>
<dbReference type="CDD" id="cd03263">
    <property type="entry name" value="ABC_subfamily_A"/>
    <property type="match status" value="2"/>
</dbReference>
<evidence type="ECO:0000256" key="2">
    <source>
        <dbReference type="ARBA" id="ARBA00022448"/>
    </source>
</evidence>
<feature type="transmembrane region" description="Helical" evidence="7">
    <location>
        <begin position="1093"/>
        <end position="1112"/>
    </location>
</feature>
<dbReference type="HOGENOM" id="CLU_001640_2_0_1"/>
<dbReference type="OrthoDB" id="8061355at2759"/>
<dbReference type="EMBL" id="KB822719">
    <property type="protein sequence ID" value="ETN41754.1"/>
    <property type="molecule type" value="Genomic_DNA"/>
</dbReference>
<dbReference type="InterPro" id="IPR003439">
    <property type="entry name" value="ABC_transporter-like_ATP-bd"/>
</dbReference>
<evidence type="ECO:0000256" key="6">
    <source>
        <dbReference type="SAM" id="MobiDB-lite"/>
    </source>
</evidence>
<feature type="transmembrane region" description="Helical" evidence="7">
    <location>
        <begin position="20"/>
        <end position="44"/>
    </location>
</feature>
<dbReference type="InterPro" id="IPR003593">
    <property type="entry name" value="AAA+_ATPase"/>
</dbReference>
<dbReference type="VEuPathDB" id="FungiDB:HMPREF1541_03691"/>
<evidence type="ECO:0000256" key="7">
    <source>
        <dbReference type="SAM" id="Phobius"/>
    </source>
</evidence>
<dbReference type="InterPro" id="IPR027417">
    <property type="entry name" value="P-loop_NTPase"/>
</dbReference>
<evidence type="ECO:0000256" key="4">
    <source>
        <dbReference type="ARBA" id="ARBA00022741"/>
    </source>
</evidence>
<dbReference type="STRING" id="1220924.W2S1A7"/>
<dbReference type="SMART" id="SM00382">
    <property type="entry name" value="AAA"/>
    <property type="match status" value="2"/>
</dbReference>
<dbReference type="GO" id="GO:0140359">
    <property type="term" value="F:ABC-type transporter activity"/>
    <property type="evidence" value="ECO:0007669"/>
    <property type="project" value="InterPro"/>
</dbReference>
<feature type="transmembrane region" description="Helical" evidence="7">
    <location>
        <begin position="822"/>
        <end position="843"/>
    </location>
</feature>
<feature type="transmembrane region" description="Helical" evidence="7">
    <location>
        <begin position="219"/>
        <end position="243"/>
    </location>
</feature>
<dbReference type="GO" id="GO:0005524">
    <property type="term" value="F:ATP binding"/>
    <property type="evidence" value="ECO:0007669"/>
    <property type="project" value="UniProtKB-KW"/>
</dbReference>
<dbReference type="eggNOG" id="KOG0059">
    <property type="taxonomic scope" value="Eukaryota"/>
</dbReference>
<dbReference type="InterPro" id="IPR026082">
    <property type="entry name" value="ABCA"/>
</dbReference>
<dbReference type="Gene3D" id="3.40.50.300">
    <property type="entry name" value="P-loop containing nucleotide triphosphate hydrolases"/>
    <property type="match status" value="2"/>
</dbReference>